<feature type="region of interest" description="Disordered" evidence="1">
    <location>
        <begin position="490"/>
        <end position="523"/>
    </location>
</feature>
<keyword evidence="3" id="KW-0378">Hydrolase</keyword>
<evidence type="ECO:0000313" key="4">
    <source>
        <dbReference type="Proteomes" id="UP000241890"/>
    </source>
</evidence>
<feature type="compositionally biased region" description="Low complexity" evidence="1">
    <location>
        <begin position="505"/>
        <end position="517"/>
    </location>
</feature>
<dbReference type="Gene3D" id="1.10.3210.10">
    <property type="entry name" value="Hypothetical protein af1432"/>
    <property type="match status" value="1"/>
</dbReference>
<evidence type="ECO:0000259" key="2">
    <source>
        <dbReference type="PROSITE" id="PS51831"/>
    </source>
</evidence>
<dbReference type="GO" id="GO:0006203">
    <property type="term" value="P:dGTP catabolic process"/>
    <property type="evidence" value="ECO:0007669"/>
    <property type="project" value="TreeGrafter"/>
</dbReference>
<reference evidence="3 4" key="1">
    <citation type="submission" date="2017-12" db="EMBL/GenBank/DDBJ databases">
        <title>Sequencing, de novo assembly and annotation of complete genome of a new Thraustochytrid species, strain FCC1311.</title>
        <authorList>
            <person name="Sedici K."/>
            <person name="Godart F."/>
            <person name="Aiese Cigliano R."/>
            <person name="Sanseverino W."/>
            <person name="Barakat M."/>
            <person name="Ortet P."/>
            <person name="Marechal E."/>
            <person name="Cagnac O."/>
            <person name="Amato A."/>
        </authorList>
    </citation>
    <scope>NUCLEOTIDE SEQUENCE [LARGE SCALE GENOMIC DNA]</scope>
</reference>
<accession>A0A2R5GKB0</accession>
<name>A0A2R5GKB0_9STRA</name>
<sequence length="714" mass="78933">MADVDMDLTTHGGSDGTSEADMMESPTASRVAQRRAEMHGRQGPQQQRKRLKLDGVGHSAHEWEDDASFELERPIHAFEKIVTDPIHSSMEFPPLLLAVMDTPEYQRLKSLKQLGAAQYVYPGATHSRFEHSLGVAHLGMYFVKMLRSKQPDLGITENDVTCVGLAGLCHDLGHGPFSHLFDGEFLRGKDWSHEMGSVRMLHLLLQRNRIDPEVQYGLSQTDLKFVEELILGKEIEGGVKNRRGRDSSKSFLYDIINNERSGFDVDKLDYILRDSYYTGVRISTGTTVERLGQNARVLPDEKGELTISFPEKSVHAMFGVFNARMWLHRVVYQHKVVKACEFMIRDILRAADPYLTFLSRDGKELRMSESIEDMTVFAQLNDSVLYLIEQSRDPRMRPAQKLLWRLKSRDLYRCCGSADLSSRLSDKSKTSKEETITRQLLAISEDTGLGLDKDDFIVECTLVHHGKGNSNPVDGLRFYSKRNLLAYGQTPRAHASGTPWSPGASQDSQHSQRSQDSMGSTTEGARGFKIAAQKYGGGLLPQRMGANGVRVFCKTSKVEKREAVTRCFRRWTRRELSASPLCHNSQTDPEDEAATRAAPAPVTQPPRTWSQASATSGPPRTSGAGGGRLHVSNSNHSGSSAFGMAMGRDSGLGGGQGGANSQASFFAAVTNSQHSHHSQASRPAGGGSRVNKGRLNFLADDDLGDGDDDDDETL</sequence>
<dbReference type="SUPFAM" id="SSF109604">
    <property type="entry name" value="HD-domain/PDEase-like"/>
    <property type="match status" value="1"/>
</dbReference>
<dbReference type="GO" id="GO:0008832">
    <property type="term" value="F:dGTPase activity"/>
    <property type="evidence" value="ECO:0007669"/>
    <property type="project" value="TreeGrafter"/>
</dbReference>
<dbReference type="Pfam" id="PF01966">
    <property type="entry name" value="HD"/>
    <property type="match status" value="1"/>
</dbReference>
<dbReference type="OrthoDB" id="9991235at2759"/>
<organism evidence="3 4">
    <name type="scientific">Hondaea fermentalgiana</name>
    <dbReference type="NCBI Taxonomy" id="2315210"/>
    <lineage>
        <taxon>Eukaryota</taxon>
        <taxon>Sar</taxon>
        <taxon>Stramenopiles</taxon>
        <taxon>Bigyra</taxon>
        <taxon>Labyrinthulomycetes</taxon>
        <taxon>Thraustochytrida</taxon>
        <taxon>Thraustochytriidae</taxon>
        <taxon>Hondaea</taxon>
    </lineage>
</organism>
<dbReference type="AlphaFoldDB" id="A0A2R5GKB0"/>
<feature type="compositionally biased region" description="Acidic residues" evidence="1">
    <location>
        <begin position="699"/>
        <end position="714"/>
    </location>
</feature>
<dbReference type="PANTHER" id="PTHR11373:SF4">
    <property type="entry name" value="DEOXYNUCLEOSIDE TRIPHOSPHATE TRIPHOSPHOHYDROLASE SAMHD1"/>
    <property type="match status" value="1"/>
</dbReference>
<dbReference type="InterPro" id="IPR050135">
    <property type="entry name" value="dGTPase-like"/>
</dbReference>
<comment type="caution">
    <text evidence="3">The sequence shown here is derived from an EMBL/GenBank/DDBJ whole genome shotgun (WGS) entry which is preliminary data.</text>
</comment>
<feature type="region of interest" description="Disordered" evidence="1">
    <location>
        <begin position="1"/>
        <end position="50"/>
    </location>
</feature>
<feature type="compositionally biased region" description="Polar residues" evidence="1">
    <location>
        <begin position="631"/>
        <end position="640"/>
    </location>
</feature>
<feature type="domain" description="HD" evidence="2">
    <location>
        <begin position="128"/>
        <end position="271"/>
    </location>
</feature>
<dbReference type="PROSITE" id="PS51831">
    <property type="entry name" value="HD"/>
    <property type="match status" value="1"/>
</dbReference>
<dbReference type="PANTHER" id="PTHR11373">
    <property type="entry name" value="DEOXYNUCLEOSIDE TRIPHOSPHATE TRIPHOSPHOHYDROLASE"/>
    <property type="match status" value="1"/>
</dbReference>
<evidence type="ECO:0000313" key="3">
    <source>
        <dbReference type="EMBL" id="GBG28304.1"/>
    </source>
</evidence>
<dbReference type="EMBL" id="BEYU01000040">
    <property type="protein sequence ID" value="GBG28304.1"/>
    <property type="molecule type" value="Genomic_DNA"/>
</dbReference>
<dbReference type="InParanoid" id="A0A2R5GKB0"/>
<protein>
    <submittedName>
        <fullName evidence="3">Deoxynucleoside triphosphate triphosphohydrolase SAMHD1</fullName>
    </submittedName>
</protein>
<dbReference type="SMART" id="SM00471">
    <property type="entry name" value="HDc"/>
    <property type="match status" value="1"/>
</dbReference>
<dbReference type="Proteomes" id="UP000241890">
    <property type="component" value="Unassembled WGS sequence"/>
</dbReference>
<dbReference type="Gene3D" id="3.30.70.2760">
    <property type="match status" value="1"/>
</dbReference>
<dbReference type="CDD" id="cd00077">
    <property type="entry name" value="HDc"/>
    <property type="match status" value="1"/>
</dbReference>
<dbReference type="InterPro" id="IPR003607">
    <property type="entry name" value="HD/PDEase_dom"/>
</dbReference>
<feature type="compositionally biased region" description="Polar residues" evidence="1">
    <location>
        <begin position="659"/>
        <end position="673"/>
    </location>
</feature>
<gene>
    <name evidence="3" type="ORF">FCC1311_045272</name>
</gene>
<feature type="compositionally biased region" description="Polar residues" evidence="1">
    <location>
        <begin position="605"/>
        <end position="619"/>
    </location>
</feature>
<evidence type="ECO:0000256" key="1">
    <source>
        <dbReference type="SAM" id="MobiDB-lite"/>
    </source>
</evidence>
<keyword evidence="4" id="KW-1185">Reference proteome</keyword>
<dbReference type="GO" id="GO:0005634">
    <property type="term" value="C:nucleus"/>
    <property type="evidence" value="ECO:0007669"/>
    <property type="project" value="TreeGrafter"/>
</dbReference>
<dbReference type="InterPro" id="IPR006674">
    <property type="entry name" value="HD_domain"/>
</dbReference>
<feature type="region of interest" description="Disordered" evidence="1">
    <location>
        <begin position="580"/>
        <end position="714"/>
    </location>
</feature>
<proteinExistence type="predicted"/>